<dbReference type="Proteomes" id="UP001596071">
    <property type="component" value="Unassembled WGS sequence"/>
</dbReference>
<dbReference type="EMBL" id="JBHSNP010000023">
    <property type="protein sequence ID" value="MFC5603620.1"/>
    <property type="molecule type" value="Genomic_DNA"/>
</dbReference>
<gene>
    <name evidence="1" type="ORF">ACFPTP_10360</name>
</gene>
<organism evidence="1 2">
    <name type="scientific">Sporosarcina koreensis</name>
    <dbReference type="NCBI Taxonomy" id="334735"/>
    <lineage>
        <taxon>Bacteria</taxon>
        <taxon>Bacillati</taxon>
        <taxon>Bacillota</taxon>
        <taxon>Bacilli</taxon>
        <taxon>Bacillales</taxon>
        <taxon>Caryophanaceae</taxon>
        <taxon>Sporosarcina</taxon>
    </lineage>
</organism>
<proteinExistence type="predicted"/>
<protein>
    <submittedName>
        <fullName evidence="1">Uncharacterized protein</fullName>
    </submittedName>
</protein>
<accession>A0ABW0TX72</accession>
<evidence type="ECO:0000313" key="2">
    <source>
        <dbReference type="Proteomes" id="UP001596071"/>
    </source>
</evidence>
<sequence>MTDNFRELTDNSAELTDISRGMTDNHVKLIDILLSERKELHGVYYDIHAALPLSVVHEMGGS</sequence>
<name>A0ABW0TX72_9BACL</name>
<reference evidence="2" key="1">
    <citation type="journal article" date="2019" name="Int. J. Syst. Evol. Microbiol.">
        <title>The Global Catalogue of Microorganisms (GCM) 10K type strain sequencing project: providing services to taxonomists for standard genome sequencing and annotation.</title>
        <authorList>
            <consortium name="The Broad Institute Genomics Platform"/>
            <consortium name="The Broad Institute Genome Sequencing Center for Infectious Disease"/>
            <person name="Wu L."/>
            <person name="Ma J."/>
        </authorList>
    </citation>
    <scope>NUCLEOTIDE SEQUENCE [LARGE SCALE GENOMIC DNA]</scope>
    <source>
        <strain evidence="2">KACC 11299</strain>
    </source>
</reference>
<comment type="caution">
    <text evidence="1">The sequence shown here is derived from an EMBL/GenBank/DDBJ whole genome shotgun (WGS) entry which is preliminary data.</text>
</comment>
<evidence type="ECO:0000313" key="1">
    <source>
        <dbReference type="EMBL" id="MFC5603620.1"/>
    </source>
</evidence>
<keyword evidence="2" id="KW-1185">Reference proteome</keyword>
<dbReference type="RefSeq" id="WP_381444416.1">
    <property type="nucleotide sequence ID" value="NZ_JBHSNP010000023.1"/>
</dbReference>